<proteinExistence type="predicted"/>
<reference evidence="1 2" key="1">
    <citation type="submission" date="2011-05" db="EMBL/GenBank/DDBJ databases">
        <title>Whole genome sequence of Microlunatus phosphovorus NM-1.</title>
        <authorList>
            <person name="Hosoyama A."/>
            <person name="Sasaki K."/>
            <person name="Harada T."/>
            <person name="Igarashi R."/>
            <person name="Kawakoshi A."/>
            <person name="Sasagawa M."/>
            <person name="Fukada J."/>
            <person name="Nakamura S."/>
            <person name="Katano Y."/>
            <person name="Hanada S."/>
            <person name="Kamagata Y."/>
            <person name="Nakamura N."/>
            <person name="Yamazaki S."/>
            <person name="Fujita N."/>
        </authorList>
    </citation>
    <scope>NUCLEOTIDE SEQUENCE [LARGE SCALE GENOMIC DNA]</scope>
    <source>
        <strain evidence="2">ATCC 700054 / DSM 10555 / JCM 9379 / NBRC 101784 / NCIMB 13414 / VKM Ac-1990 / NM-1</strain>
    </source>
</reference>
<dbReference type="AlphaFoldDB" id="F5XE66"/>
<keyword evidence="2" id="KW-1185">Reference proteome</keyword>
<dbReference type="RefSeq" id="WP_013865445.1">
    <property type="nucleotide sequence ID" value="NC_015635.1"/>
</dbReference>
<dbReference type="STRING" id="1032480.MLP_46000"/>
<evidence type="ECO:0000313" key="1">
    <source>
        <dbReference type="EMBL" id="BAK37614.1"/>
    </source>
</evidence>
<dbReference type="HOGENOM" id="CLU_2058693_0_0_11"/>
<dbReference type="EMBL" id="AP012204">
    <property type="protein sequence ID" value="BAK37614.1"/>
    <property type="molecule type" value="Genomic_DNA"/>
</dbReference>
<evidence type="ECO:0000313" key="2">
    <source>
        <dbReference type="Proteomes" id="UP000007947"/>
    </source>
</evidence>
<sequence length="119" mass="12666">MSTELPRWHAALAYALLGPPIRELAEPGVPQIARLLDDLGGVPAVRPQVLAARGAGRWPYEVPPDLRTGLGAAQYAAAWRALVGALGPLTTNARPVVTDRALTADERRLMADRPPHHGG</sequence>
<organism evidence="1 2">
    <name type="scientific">Microlunatus phosphovorus (strain ATCC 700054 / DSM 10555 / JCM 9379 / NBRC 101784 / NCIMB 13414 / VKM Ac-1990 / NM-1)</name>
    <dbReference type="NCBI Taxonomy" id="1032480"/>
    <lineage>
        <taxon>Bacteria</taxon>
        <taxon>Bacillati</taxon>
        <taxon>Actinomycetota</taxon>
        <taxon>Actinomycetes</taxon>
        <taxon>Propionibacteriales</taxon>
        <taxon>Propionibacteriaceae</taxon>
        <taxon>Microlunatus</taxon>
    </lineage>
</organism>
<dbReference type="KEGG" id="mph:MLP_46000"/>
<accession>F5XE66</accession>
<protein>
    <submittedName>
        <fullName evidence="1">Uncharacterized protein</fullName>
    </submittedName>
</protein>
<gene>
    <name evidence="1" type="ordered locus">MLP_46000</name>
</gene>
<dbReference type="OrthoDB" id="3733423at2"/>
<name>F5XE66_MICPN</name>
<dbReference type="Proteomes" id="UP000007947">
    <property type="component" value="Chromosome"/>
</dbReference>